<gene>
    <name evidence="2" type="ORF">POR1_14</name>
</gene>
<evidence type="ECO:0000313" key="3">
    <source>
        <dbReference type="Proteomes" id="UP000225954"/>
    </source>
</evidence>
<protein>
    <submittedName>
        <fullName evidence="2">Putative tail assembly protein</fullName>
    </submittedName>
</protein>
<feature type="compositionally biased region" description="Polar residues" evidence="1">
    <location>
        <begin position="151"/>
        <end position="167"/>
    </location>
</feature>
<organism evidence="2 3">
    <name type="scientific">Pseudomonas phage POR1</name>
    <dbReference type="NCBI Taxonomy" id="1718594"/>
    <lineage>
        <taxon>Viruses</taxon>
        <taxon>Duplodnaviria</taxon>
        <taxon>Heunggongvirae</taxon>
        <taxon>Uroviricota</taxon>
        <taxon>Caudoviricetes</taxon>
        <taxon>Porunavirus</taxon>
        <taxon>Porunavirus POR1</taxon>
    </lineage>
</organism>
<name>A0A0N9RR02_9CAUD</name>
<feature type="region of interest" description="Disordered" evidence="1">
    <location>
        <begin position="151"/>
        <end position="176"/>
    </location>
</feature>
<dbReference type="Pfam" id="PF21822">
    <property type="entry name" value="Phage_TAC_15"/>
    <property type="match status" value="1"/>
</dbReference>
<dbReference type="Proteomes" id="UP000225954">
    <property type="component" value="Segment"/>
</dbReference>
<dbReference type="EMBL" id="KT716399">
    <property type="protein sequence ID" value="ALH46219.2"/>
    <property type="molecule type" value="Genomic_DNA"/>
</dbReference>
<evidence type="ECO:0000256" key="1">
    <source>
        <dbReference type="SAM" id="MobiDB-lite"/>
    </source>
</evidence>
<accession>A0A0N9RR02</accession>
<dbReference type="InterPro" id="IPR049156">
    <property type="entry name" value="Phage_chap_TAC_15-like"/>
</dbReference>
<proteinExistence type="predicted"/>
<evidence type="ECO:0000313" key="2">
    <source>
        <dbReference type="EMBL" id="ALH46219.2"/>
    </source>
</evidence>
<sequence length="176" mass="18983">MAANHKVKLNGHEFIIRRIPPFDALEMVGDLQRVFGPALAAMAGASDTFNNADRSPVEVSSVMMDAAEALGRQLDGKTLRYLVESLIAEDTIALRVNSSGEAIRANAVMVGEHCSGAGDLLTLSLEILRFNFQDFFAKAVNHISSAPMFRASTSNSKEQGQTASTEAKSQRDPLDD</sequence>
<keyword evidence="3" id="KW-1185">Reference proteome</keyword>
<reference evidence="2 3" key="1">
    <citation type="journal article" date="2016" name="Genome Announc.">
        <title>Genome Sequences of Pseudomonas oryzihabitans Phage POR1 and Pseudomonas aeruginosa Phage PAE1.</title>
        <authorList>
            <person name="Dyson Z.A."/>
            <person name="Seviour R.J."/>
            <person name="Tucci J."/>
            <person name="Petrovski S."/>
        </authorList>
    </citation>
    <scope>NUCLEOTIDE SEQUENCE [LARGE SCALE GENOMIC DNA]</scope>
</reference>